<accession>A0A7S3R1U7</accession>
<evidence type="ECO:0000313" key="5">
    <source>
        <dbReference type="EMBL" id="CAE0500146.1"/>
    </source>
</evidence>
<proteinExistence type="predicted"/>
<protein>
    <recommendedName>
        <fullName evidence="4">2Fe-2S ferredoxin-type domain-containing protein</fullName>
    </recommendedName>
</protein>
<dbReference type="Gene3D" id="3.10.20.30">
    <property type="match status" value="1"/>
</dbReference>
<gene>
    <name evidence="5" type="ORF">DTER00134_LOCUS15219</name>
</gene>
<organism evidence="5">
    <name type="scientific">Dunaliella tertiolecta</name>
    <name type="common">Green alga</name>
    <dbReference type="NCBI Taxonomy" id="3047"/>
    <lineage>
        <taxon>Eukaryota</taxon>
        <taxon>Viridiplantae</taxon>
        <taxon>Chlorophyta</taxon>
        <taxon>core chlorophytes</taxon>
        <taxon>Chlorophyceae</taxon>
        <taxon>CS clade</taxon>
        <taxon>Chlamydomonadales</taxon>
        <taxon>Dunaliellaceae</taxon>
        <taxon>Dunaliella</taxon>
    </lineage>
</organism>
<keyword evidence="1" id="KW-0408">Iron</keyword>
<reference evidence="5" key="1">
    <citation type="submission" date="2021-01" db="EMBL/GenBank/DDBJ databases">
        <authorList>
            <person name="Corre E."/>
            <person name="Pelletier E."/>
            <person name="Niang G."/>
            <person name="Scheremetjew M."/>
            <person name="Finn R."/>
            <person name="Kale V."/>
            <person name="Holt S."/>
            <person name="Cochrane G."/>
            <person name="Meng A."/>
            <person name="Brown T."/>
            <person name="Cohen L."/>
        </authorList>
    </citation>
    <scope>NUCLEOTIDE SEQUENCE</scope>
    <source>
        <strain evidence="5">CCMP1320</strain>
    </source>
</reference>
<evidence type="ECO:0000256" key="1">
    <source>
        <dbReference type="ARBA" id="ARBA00022714"/>
    </source>
</evidence>
<evidence type="ECO:0000259" key="4">
    <source>
        <dbReference type="PROSITE" id="PS51085"/>
    </source>
</evidence>
<dbReference type="SUPFAM" id="SSF54292">
    <property type="entry name" value="2Fe-2S ferredoxin-like"/>
    <property type="match status" value="1"/>
</dbReference>
<evidence type="ECO:0000256" key="2">
    <source>
        <dbReference type="ARBA" id="ARBA00023014"/>
    </source>
</evidence>
<dbReference type="InterPro" id="IPR036010">
    <property type="entry name" value="2Fe-2S_ferredoxin-like_sf"/>
</dbReference>
<feature type="compositionally biased region" description="Polar residues" evidence="3">
    <location>
        <begin position="17"/>
        <end position="32"/>
    </location>
</feature>
<feature type="compositionally biased region" description="Basic and acidic residues" evidence="3">
    <location>
        <begin position="191"/>
        <end position="201"/>
    </location>
</feature>
<dbReference type="Pfam" id="PF00111">
    <property type="entry name" value="Fer2"/>
    <property type="match status" value="1"/>
</dbReference>
<dbReference type="AlphaFoldDB" id="A0A7S3R1U7"/>
<keyword evidence="1" id="KW-0479">Metal-binding</keyword>
<feature type="region of interest" description="Disordered" evidence="3">
    <location>
        <begin position="158"/>
        <end position="201"/>
    </location>
</feature>
<name>A0A7S3R1U7_DUNTE</name>
<dbReference type="GO" id="GO:0051537">
    <property type="term" value="F:2 iron, 2 sulfur cluster binding"/>
    <property type="evidence" value="ECO:0007669"/>
    <property type="project" value="UniProtKB-KW"/>
</dbReference>
<sequence length="225" mass="24512">MLLLKSSLRSMPVSKPSKLNSPQMLQPISASSLPDAPGPQREKERVSVVYRGLELEARRGARLRTALLKAGVSPHNGDAKLINCRGLGTCGTCAVQISGTVFPAELTSAEKLRLNFPPHRPPNNQRLRLACQVKLQGDVNVVKYDQFWGQGSLPLGPLRQQPTDVARQQPVSSLEAPNRFKSTEGDDEKEMESGKIAEEPKSRLGLSCMPLGGLEFFLDSESGVK</sequence>
<dbReference type="EMBL" id="HBIP01025282">
    <property type="protein sequence ID" value="CAE0500146.1"/>
    <property type="molecule type" value="Transcribed_RNA"/>
</dbReference>
<dbReference type="InterPro" id="IPR012675">
    <property type="entry name" value="Beta-grasp_dom_sf"/>
</dbReference>
<dbReference type="CDD" id="cd00207">
    <property type="entry name" value="fer2"/>
    <property type="match status" value="1"/>
</dbReference>
<dbReference type="PROSITE" id="PS51085">
    <property type="entry name" value="2FE2S_FER_2"/>
    <property type="match status" value="1"/>
</dbReference>
<feature type="region of interest" description="Disordered" evidence="3">
    <location>
        <begin position="1"/>
        <end position="45"/>
    </location>
</feature>
<keyword evidence="2" id="KW-0411">Iron-sulfur</keyword>
<keyword evidence="1" id="KW-0001">2Fe-2S</keyword>
<dbReference type="InterPro" id="IPR001041">
    <property type="entry name" value="2Fe-2S_ferredoxin-type"/>
</dbReference>
<evidence type="ECO:0000256" key="3">
    <source>
        <dbReference type="SAM" id="MobiDB-lite"/>
    </source>
</evidence>
<feature type="domain" description="2Fe-2S ferredoxin-type" evidence="4">
    <location>
        <begin position="44"/>
        <end position="147"/>
    </location>
</feature>